<evidence type="ECO:0000259" key="3">
    <source>
        <dbReference type="Pfam" id="PF04183"/>
    </source>
</evidence>
<organism evidence="5 6">
    <name type="scientific">Tumebacillus lipolyticus</name>
    <dbReference type="NCBI Taxonomy" id="1280370"/>
    <lineage>
        <taxon>Bacteria</taxon>
        <taxon>Bacillati</taxon>
        <taxon>Bacillota</taxon>
        <taxon>Bacilli</taxon>
        <taxon>Bacillales</taxon>
        <taxon>Alicyclobacillaceae</taxon>
        <taxon>Tumebacillus</taxon>
    </lineage>
</organism>
<dbReference type="Proteomes" id="UP001597343">
    <property type="component" value="Unassembled WGS sequence"/>
</dbReference>
<keyword evidence="6" id="KW-1185">Reference proteome</keyword>
<dbReference type="Gene3D" id="1.10.510.40">
    <property type="match status" value="1"/>
</dbReference>
<gene>
    <name evidence="5" type="ORF">ACFSOY_18055</name>
</gene>
<feature type="domain" description="Aerobactin siderophore biosynthesis IucA/IucC N-terminal" evidence="3">
    <location>
        <begin position="149"/>
        <end position="397"/>
    </location>
</feature>
<dbReference type="InterPro" id="IPR022770">
    <property type="entry name" value="IucA/IucC-like_C"/>
</dbReference>
<dbReference type="Pfam" id="PF06276">
    <property type="entry name" value="FhuF"/>
    <property type="match status" value="1"/>
</dbReference>
<dbReference type="Gene3D" id="6.10.250.3370">
    <property type="match status" value="1"/>
</dbReference>
<evidence type="ECO:0000256" key="1">
    <source>
        <dbReference type="ARBA" id="ARBA00004924"/>
    </source>
</evidence>
<evidence type="ECO:0000256" key="2">
    <source>
        <dbReference type="ARBA" id="ARBA00007832"/>
    </source>
</evidence>
<proteinExistence type="inferred from homology"/>
<evidence type="ECO:0000313" key="6">
    <source>
        <dbReference type="Proteomes" id="UP001597343"/>
    </source>
</evidence>
<comment type="pathway">
    <text evidence="1">Siderophore biosynthesis.</text>
</comment>
<accession>A0ABW5A2R4</accession>
<protein>
    <submittedName>
        <fullName evidence="5">IucA/IucC family protein</fullName>
    </submittedName>
</protein>
<dbReference type="PANTHER" id="PTHR34384:SF6">
    <property type="entry name" value="STAPHYLOFERRIN B SYNTHASE"/>
    <property type="match status" value="1"/>
</dbReference>
<reference evidence="6" key="1">
    <citation type="journal article" date="2019" name="Int. J. Syst. Evol. Microbiol.">
        <title>The Global Catalogue of Microorganisms (GCM) 10K type strain sequencing project: providing services to taxonomists for standard genome sequencing and annotation.</title>
        <authorList>
            <consortium name="The Broad Institute Genomics Platform"/>
            <consortium name="The Broad Institute Genome Sequencing Center for Infectious Disease"/>
            <person name="Wu L."/>
            <person name="Ma J."/>
        </authorList>
    </citation>
    <scope>NUCLEOTIDE SEQUENCE [LARGE SCALE GENOMIC DNA]</scope>
    <source>
        <strain evidence="6">CGMCC 1.13574</strain>
    </source>
</reference>
<dbReference type="Gene3D" id="3.30.310.280">
    <property type="match status" value="1"/>
</dbReference>
<dbReference type="Pfam" id="PF04183">
    <property type="entry name" value="IucA_IucC"/>
    <property type="match status" value="1"/>
</dbReference>
<feature type="domain" description="Aerobactin siderophore biosynthesis IucA/IucC-like C-terminal" evidence="4">
    <location>
        <begin position="417"/>
        <end position="588"/>
    </location>
</feature>
<comment type="similarity">
    <text evidence="2">Belongs to the IucA/IucC family.</text>
</comment>
<evidence type="ECO:0000313" key="5">
    <source>
        <dbReference type="EMBL" id="MFD2171871.1"/>
    </source>
</evidence>
<comment type="caution">
    <text evidence="5">The sequence shown here is derived from an EMBL/GenBank/DDBJ whole genome shotgun (WGS) entry which is preliminary data.</text>
</comment>
<sequence>MSQQARSTLEALQSERYVQVRRRIFRQLIQGLIYEGLIRPVEHPVANGVRFELSGRDRDQRPVLYTCQGKRTHTFRRVQLTEVPVMRHADRSVSEADSLTRFLLEVQDHLGADPDRLAAFCRELEQTLFNDTLAQHHRHTNRLAFAGLSYDQLESYVMDGHPYHPSYKSRIGFDAEDQLTYGPETRPSVHPIWLAVQASDARLVASESIDLPSFWREELGDEQLERFRAAIIEQGYQPDDYHLLPVHPWQWQHKILPALHEELTCGKILLLDFAVDAYHPQQSIRTLANGTSPARASLKLSMSIINTSTGRVLAPHTVQNAPKVTDWLKSILARDAFLRDECRLILLGEVLGITYDRPPLSDLVQGVTYGVLGCIWRESIHRFLEPGEEAVPYNGLTALDLDGSPLIAPWIEAHGAEAWLTDLFRTSVLPVLHLLYAHGLALETHAQNMVLVHRAGKPIRVALKDFHDGVRFAPSHLAEPDRLPALLATPEAHARINRNSFLETDDLIAVRDFMHDAFFFINLGELALLMEAKFSFSEQRFWTLLHDVIRSYQRRFPALAERFQLFDLFAPTTFVEQLTKRRLYPDTEIRVQEVPNPLSLRFAEEEEGVMFDAASK</sequence>
<dbReference type="InterPro" id="IPR037455">
    <property type="entry name" value="LucA/IucC-like"/>
</dbReference>
<name>A0ABW5A2R4_9BACL</name>
<dbReference type="EMBL" id="JBHUIO010000011">
    <property type="protein sequence ID" value="MFD2171871.1"/>
    <property type="molecule type" value="Genomic_DNA"/>
</dbReference>
<evidence type="ECO:0000259" key="4">
    <source>
        <dbReference type="Pfam" id="PF06276"/>
    </source>
</evidence>
<dbReference type="RefSeq" id="WP_386049048.1">
    <property type="nucleotide sequence ID" value="NZ_JBHUIO010000011.1"/>
</dbReference>
<dbReference type="InterPro" id="IPR007310">
    <property type="entry name" value="Aerobactin_biosyn_IucA/IucC_N"/>
</dbReference>
<dbReference type="PANTHER" id="PTHR34384">
    <property type="entry name" value="L-2,3-DIAMINOPROPANOATE--CITRATE LIGASE"/>
    <property type="match status" value="1"/>
</dbReference>